<evidence type="ECO:0000313" key="2">
    <source>
        <dbReference type="Proteomes" id="UP000192276"/>
    </source>
</evidence>
<gene>
    <name evidence="1" type="ORF">A4R26_28805</name>
</gene>
<dbReference type="AlphaFoldDB" id="A0A1V9F2M2"/>
<reference evidence="2" key="1">
    <citation type="submission" date="2016-04" db="EMBL/GenBank/DDBJ databases">
        <authorList>
            <person name="Chen L."/>
            <person name="Zhuang W."/>
            <person name="Wang G."/>
        </authorList>
    </citation>
    <scope>NUCLEOTIDE SEQUENCE [LARGE SCALE GENOMIC DNA]</scope>
    <source>
        <strain evidence="2">208</strain>
    </source>
</reference>
<organism evidence="1 2">
    <name type="scientific">Niastella populi</name>
    <dbReference type="NCBI Taxonomy" id="550983"/>
    <lineage>
        <taxon>Bacteria</taxon>
        <taxon>Pseudomonadati</taxon>
        <taxon>Bacteroidota</taxon>
        <taxon>Chitinophagia</taxon>
        <taxon>Chitinophagales</taxon>
        <taxon>Chitinophagaceae</taxon>
        <taxon>Niastella</taxon>
    </lineage>
</organism>
<evidence type="ECO:0000313" key="1">
    <source>
        <dbReference type="EMBL" id="OQP52502.1"/>
    </source>
</evidence>
<dbReference type="Proteomes" id="UP000192276">
    <property type="component" value="Unassembled WGS sequence"/>
</dbReference>
<comment type="caution">
    <text evidence="1">The sequence shown here is derived from an EMBL/GenBank/DDBJ whole genome shotgun (WGS) entry which is preliminary data.</text>
</comment>
<sequence>MRKLTCKISRMRCLKIRSLMVTGNLTVQGHASNVEGRRLFAGGDFECEMMYPDVPVIIGGNLKAKKVDT</sequence>
<keyword evidence="2" id="KW-1185">Reference proteome</keyword>
<evidence type="ECO:0008006" key="3">
    <source>
        <dbReference type="Google" id="ProtNLM"/>
    </source>
</evidence>
<accession>A0A1V9F2M2</accession>
<protein>
    <recommendedName>
        <fullName evidence="3">Polymer-forming cytoskeletal protein</fullName>
    </recommendedName>
</protein>
<dbReference type="EMBL" id="LWBP01000214">
    <property type="protein sequence ID" value="OQP52502.1"/>
    <property type="molecule type" value="Genomic_DNA"/>
</dbReference>
<proteinExistence type="predicted"/>
<dbReference type="STRING" id="550983.A4R26_28805"/>
<name>A0A1V9F2M2_9BACT</name>